<dbReference type="InterPro" id="IPR029058">
    <property type="entry name" value="AB_hydrolase_fold"/>
</dbReference>
<keyword evidence="5" id="KW-1185">Reference proteome</keyword>
<dbReference type="GO" id="GO:0012505">
    <property type="term" value="C:endomembrane system"/>
    <property type="evidence" value="ECO:0007669"/>
    <property type="project" value="TreeGrafter"/>
</dbReference>
<feature type="domain" description="AB hydrolase-1" evidence="2">
    <location>
        <begin position="261"/>
        <end position="386"/>
    </location>
</feature>
<evidence type="ECO:0000256" key="1">
    <source>
        <dbReference type="SAM" id="Phobius"/>
    </source>
</evidence>
<organism evidence="4 5">
    <name type="scientific">Macrostomum lignano</name>
    <dbReference type="NCBI Taxonomy" id="282301"/>
    <lineage>
        <taxon>Eukaryota</taxon>
        <taxon>Metazoa</taxon>
        <taxon>Spiralia</taxon>
        <taxon>Lophotrochozoa</taxon>
        <taxon>Platyhelminthes</taxon>
        <taxon>Rhabditophora</taxon>
        <taxon>Macrostomorpha</taxon>
        <taxon>Macrostomida</taxon>
        <taxon>Macrostomidae</taxon>
        <taxon>Macrostomum</taxon>
    </lineage>
</organism>
<accession>A0A267DIF9</accession>
<evidence type="ECO:0000313" key="5">
    <source>
        <dbReference type="Proteomes" id="UP000215902"/>
    </source>
</evidence>
<proteinExistence type="predicted"/>
<dbReference type="PANTHER" id="PTHR12277">
    <property type="entry name" value="ALPHA/BETA HYDROLASE DOMAIN-CONTAINING PROTEIN"/>
    <property type="match status" value="1"/>
</dbReference>
<evidence type="ECO:0000313" key="4">
    <source>
        <dbReference type="EMBL" id="PAA48329.1"/>
    </source>
</evidence>
<dbReference type="Pfam" id="PF22990">
    <property type="entry name" value="ABHD16_N"/>
    <property type="match status" value="1"/>
</dbReference>
<dbReference type="GO" id="GO:0004620">
    <property type="term" value="F:phospholipase activity"/>
    <property type="evidence" value="ECO:0007669"/>
    <property type="project" value="TreeGrafter"/>
</dbReference>
<dbReference type="PANTHER" id="PTHR12277:SF72">
    <property type="entry name" value="BAT5L PROTEIN"/>
    <property type="match status" value="1"/>
</dbReference>
<gene>
    <name evidence="4" type="ORF">BOX15_Mlig014771g3</name>
</gene>
<keyword evidence="1" id="KW-0472">Membrane</keyword>
<evidence type="ECO:0000259" key="3">
    <source>
        <dbReference type="Pfam" id="PF22990"/>
    </source>
</evidence>
<dbReference type="GO" id="GO:0052651">
    <property type="term" value="P:monoacylglycerol catabolic process"/>
    <property type="evidence" value="ECO:0007669"/>
    <property type="project" value="TreeGrafter"/>
</dbReference>
<reference evidence="4 5" key="1">
    <citation type="submission" date="2017-06" db="EMBL/GenBank/DDBJ databases">
        <title>A platform for efficient transgenesis in Macrostomum lignano, a flatworm model organism for stem cell research.</title>
        <authorList>
            <person name="Berezikov E."/>
        </authorList>
    </citation>
    <scope>NUCLEOTIDE SEQUENCE [LARGE SCALE GENOMIC DNA]</scope>
    <source>
        <strain evidence="4">DV1</strain>
        <tissue evidence="4">Whole organism</tissue>
    </source>
</reference>
<dbReference type="OrthoDB" id="6412627at2759"/>
<dbReference type="SUPFAM" id="SSF53474">
    <property type="entry name" value="alpha/beta-Hydrolases"/>
    <property type="match status" value="1"/>
</dbReference>
<dbReference type="InterPro" id="IPR000073">
    <property type="entry name" value="AB_hydrolase_1"/>
</dbReference>
<dbReference type="AlphaFoldDB" id="A0A267DIF9"/>
<sequence>NCTNKVQLAMLRLWNCAFGPQLYRFFDAGGTSQVYQQNVMESVPNYILGAAEFCFGIAKYGWPFYMPYVVKRVVSSTGERIRIRSVTYAVYSAGVLCLLACAVLMRGVGRVLNPTYSEFIAVLSRAQRSLSTENKEALSRFDFEFWAWPVEFDVASSRLRRPRQRPDRDGDAGGRGGPSDWLMKLCAAGLVRTVGVRLTYPGCTGLMNAVTRPFVQQARARLRSEHGAERYKLRTDSGYEIEVFFVDKRRSGGSGDNGSTLVVCCEGNAAYPEIGATGVPLDAGYSVIGWHHPGFGGSTGLPLPETEQEFMSTVLQFASEKLSFQLRDTTILAWSIGGYTASWAGANYPELKYIILDATFDNIEGLAVKAMPQFASGLVRESVRLEMNLNNAELLCRYPGPVKLIRRSQDEMITTGRPDELHTNRGNYLLLALLRHRYPNLVCQASLDALREFLAKRKTAEVQHYLTELGVSETECEDQLRQYYSARTAADQPYPSRIGTASATLASVTCSCSWLAKCSSTWRLRTALLSSLNCSLRHGLMLASCLARWQRRRRRRRRRRRWLQRRQRQRRLLGAYLNLNISETSRTRPKCFCFVTSKSF</sequence>
<keyword evidence="1" id="KW-0812">Transmembrane</keyword>
<comment type="caution">
    <text evidence="4">The sequence shown here is derived from an EMBL/GenBank/DDBJ whole genome shotgun (WGS) entry which is preliminary data.</text>
</comment>
<dbReference type="GO" id="GO:0006660">
    <property type="term" value="P:phosphatidylserine catabolic process"/>
    <property type="evidence" value="ECO:0007669"/>
    <property type="project" value="TreeGrafter"/>
</dbReference>
<dbReference type="EMBL" id="NIVC01004175">
    <property type="protein sequence ID" value="PAA48329.1"/>
    <property type="molecule type" value="Genomic_DNA"/>
</dbReference>
<evidence type="ECO:0000259" key="2">
    <source>
        <dbReference type="Pfam" id="PF00561"/>
    </source>
</evidence>
<feature type="domain" description="Phosphatidylserine Lipase ABHD16 N-terminal" evidence="3">
    <location>
        <begin position="12"/>
        <end position="144"/>
    </location>
</feature>
<dbReference type="Proteomes" id="UP000215902">
    <property type="component" value="Unassembled WGS sequence"/>
</dbReference>
<dbReference type="Pfam" id="PF00561">
    <property type="entry name" value="Abhydrolase_1"/>
    <property type="match status" value="1"/>
</dbReference>
<feature type="transmembrane region" description="Helical" evidence="1">
    <location>
        <begin position="86"/>
        <end position="105"/>
    </location>
</feature>
<protein>
    <submittedName>
        <fullName evidence="4">Uncharacterized protein</fullName>
    </submittedName>
</protein>
<feature type="non-terminal residue" evidence="4">
    <location>
        <position position="1"/>
    </location>
</feature>
<name>A0A267DIF9_9PLAT</name>
<dbReference type="InterPro" id="IPR054518">
    <property type="entry name" value="ABHD16_N"/>
</dbReference>
<keyword evidence="1" id="KW-1133">Transmembrane helix</keyword>
<dbReference type="GO" id="GO:0047372">
    <property type="term" value="F:monoacylglycerol lipase activity"/>
    <property type="evidence" value="ECO:0007669"/>
    <property type="project" value="TreeGrafter"/>
</dbReference>
<dbReference type="Gene3D" id="3.40.50.1820">
    <property type="entry name" value="alpha/beta hydrolase"/>
    <property type="match status" value="1"/>
</dbReference>